<reference evidence="1 2" key="1">
    <citation type="submission" date="2022-02" db="EMBL/GenBank/DDBJ databases">
        <title>Phenotypic, genotypic and serological characterization of Edwardsiella ictaluri from catfish and ornamental fish species.</title>
        <authorList>
            <person name="Rose D."/>
            <person name="Tekedar H.C."/>
            <person name="Waldbieser G.C."/>
            <person name="Aarattuthodi S."/>
            <person name="Griffin M.J."/>
        </authorList>
    </citation>
    <scope>NUCLEOTIDE SEQUENCE [LARGE SCALE GENOMIC DNA]</scope>
    <source>
        <strain evidence="1 2">13 TAL-140 K3</strain>
    </source>
</reference>
<evidence type="ECO:0000313" key="1">
    <source>
        <dbReference type="EMBL" id="WFN97933.1"/>
    </source>
</evidence>
<protein>
    <submittedName>
        <fullName evidence="1">Uncharacterized protein</fullName>
    </submittedName>
</protein>
<sequence length="79" mass="9310">MSWTVYKREPNQLGLIARMKHEELETVSQRYPGIMAEWEDARSTVRNDYLDENGLGCPSFNSEFMYAVFPVKLSEMQRM</sequence>
<dbReference type="Proteomes" id="UP001222680">
    <property type="component" value="Chromosome"/>
</dbReference>
<evidence type="ECO:0000313" key="2">
    <source>
        <dbReference type="Proteomes" id="UP001222680"/>
    </source>
</evidence>
<proteinExistence type="predicted"/>
<dbReference type="RefSeq" id="WP_049640958.1">
    <property type="nucleotide sequence ID" value="NZ_CP113159.1"/>
</dbReference>
<name>A0ABY8GK93_EDWIC</name>
<dbReference type="EMBL" id="CP092014">
    <property type="protein sequence ID" value="WFN97933.1"/>
    <property type="molecule type" value="Genomic_DNA"/>
</dbReference>
<accession>A0ABY8GK93</accession>
<organism evidence="1 2">
    <name type="scientific">Edwardsiella ictaluri</name>
    <dbReference type="NCBI Taxonomy" id="67780"/>
    <lineage>
        <taxon>Bacteria</taxon>
        <taxon>Pseudomonadati</taxon>
        <taxon>Pseudomonadota</taxon>
        <taxon>Gammaproteobacteria</taxon>
        <taxon>Enterobacterales</taxon>
        <taxon>Hafniaceae</taxon>
        <taxon>Edwardsiella</taxon>
    </lineage>
</organism>
<gene>
    <name evidence="1" type="ORF">MAY91_08495</name>
</gene>
<keyword evidence="2" id="KW-1185">Reference proteome</keyword>